<evidence type="ECO:0000256" key="4">
    <source>
        <dbReference type="ARBA" id="ARBA00023242"/>
    </source>
</evidence>
<keyword evidence="10" id="KW-1185">Reference proteome</keyword>
<keyword evidence="5" id="KW-0863">Zinc-finger</keyword>
<dbReference type="PROSITE" id="PS50089">
    <property type="entry name" value="ZF_RING_2"/>
    <property type="match status" value="1"/>
</dbReference>
<keyword evidence="5" id="KW-0862">Zinc</keyword>
<dbReference type="EMBL" id="JAAWWB010000009">
    <property type="protein sequence ID" value="KAG6775457.1"/>
    <property type="molecule type" value="Genomic_DNA"/>
</dbReference>
<dbReference type="PROSITE" id="PS51184">
    <property type="entry name" value="JMJC"/>
    <property type="match status" value="1"/>
</dbReference>
<dbReference type="GO" id="GO:0031490">
    <property type="term" value="F:chromatin DNA binding"/>
    <property type="evidence" value="ECO:0007669"/>
    <property type="project" value="TreeGrafter"/>
</dbReference>
<dbReference type="PANTHER" id="PTHR12549">
    <property type="entry name" value="JMJC DOMAIN-CONTAINING HISTONE DEMETHYLATION PROTEIN"/>
    <property type="match status" value="1"/>
</dbReference>
<feature type="region of interest" description="Disordered" evidence="6">
    <location>
        <begin position="1"/>
        <end position="195"/>
    </location>
</feature>
<feature type="compositionally biased region" description="Basic residues" evidence="6">
    <location>
        <begin position="264"/>
        <end position="273"/>
    </location>
</feature>
<evidence type="ECO:0000259" key="8">
    <source>
        <dbReference type="PROSITE" id="PS51184"/>
    </source>
</evidence>
<dbReference type="InterPro" id="IPR001841">
    <property type="entry name" value="Znf_RING"/>
</dbReference>
<dbReference type="InterPro" id="IPR045109">
    <property type="entry name" value="LSDs-like"/>
</dbReference>
<dbReference type="Pfam" id="PF02373">
    <property type="entry name" value="JmjC"/>
    <property type="match status" value="1"/>
</dbReference>
<dbReference type="GO" id="GO:0032454">
    <property type="term" value="F:histone H3K9 demethylase activity"/>
    <property type="evidence" value="ECO:0007669"/>
    <property type="project" value="InterPro"/>
</dbReference>
<evidence type="ECO:0000313" key="9">
    <source>
        <dbReference type="EMBL" id="KAG6775457.1"/>
    </source>
</evidence>
<protein>
    <recommendedName>
        <fullName evidence="11">Transcription factor jumonji domain-containing protein</fullName>
    </recommendedName>
</protein>
<organism evidence="9 10">
    <name type="scientific">Populus tomentosa</name>
    <name type="common">Chinese white poplar</name>
    <dbReference type="NCBI Taxonomy" id="118781"/>
    <lineage>
        <taxon>Eukaryota</taxon>
        <taxon>Viridiplantae</taxon>
        <taxon>Streptophyta</taxon>
        <taxon>Embryophyta</taxon>
        <taxon>Tracheophyta</taxon>
        <taxon>Spermatophyta</taxon>
        <taxon>Magnoliopsida</taxon>
        <taxon>eudicotyledons</taxon>
        <taxon>Gunneridae</taxon>
        <taxon>Pentapetalae</taxon>
        <taxon>rosids</taxon>
        <taxon>fabids</taxon>
        <taxon>Malpighiales</taxon>
        <taxon>Salicaceae</taxon>
        <taxon>Saliceae</taxon>
        <taxon>Populus</taxon>
    </lineage>
</organism>
<feature type="compositionally biased region" description="Basic residues" evidence="6">
    <location>
        <begin position="546"/>
        <end position="556"/>
    </location>
</feature>
<feature type="compositionally biased region" description="Basic and acidic residues" evidence="6">
    <location>
        <begin position="438"/>
        <end position="452"/>
    </location>
</feature>
<feature type="compositionally biased region" description="Basic and acidic residues" evidence="6">
    <location>
        <begin position="109"/>
        <end position="161"/>
    </location>
</feature>
<accession>A0A8X7ZWE2</accession>
<feature type="domain" description="RING-type" evidence="7">
    <location>
        <begin position="617"/>
        <end position="666"/>
    </location>
</feature>
<dbReference type="OrthoDB" id="1667110at2759"/>
<evidence type="ECO:0000256" key="3">
    <source>
        <dbReference type="ARBA" id="ARBA00022723"/>
    </source>
</evidence>
<dbReference type="GO" id="GO:0008270">
    <property type="term" value="F:zinc ion binding"/>
    <property type="evidence" value="ECO:0007669"/>
    <property type="project" value="UniProtKB-KW"/>
</dbReference>
<feature type="compositionally biased region" description="Basic and acidic residues" evidence="6">
    <location>
        <begin position="520"/>
        <end position="541"/>
    </location>
</feature>
<comment type="similarity">
    <text evidence="2">Belongs to the JARID1 histone demethylase family.</text>
</comment>
<proteinExistence type="inferred from homology"/>
<evidence type="ECO:0008006" key="11">
    <source>
        <dbReference type="Google" id="ProtNLM"/>
    </source>
</evidence>
<feature type="compositionally biased region" description="Basic and acidic residues" evidence="6">
    <location>
        <begin position="557"/>
        <end position="567"/>
    </location>
</feature>
<feature type="compositionally biased region" description="Acidic residues" evidence="6">
    <location>
        <begin position="335"/>
        <end position="346"/>
    </location>
</feature>
<dbReference type="InterPro" id="IPR003347">
    <property type="entry name" value="JmjC_dom"/>
</dbReference>
<evidence type="ECO:0000256" key="1">
    <source>
        <dbReference type="ARBA" id="ARBA00004123"/>
    </source>
</evidence>
<dbReference type="GO" id="GO:0000785">
    <property type="term" value="C:chromatin"/>
    <property type="evidence" value="ECO:0007669"/>
    <property type="project" value="TreeGrafter"/>
</dbReference>
<dbReference type="CDD" id="cd02208">
    <property type="entry name" value="cupin_RmlC-like"/>
    <property type="match status" value="1"/>
</dbReference>
<feature type="domain" description="JmjC" evidence="8">
    <location>
        <begin position="1060"/>
        <end position="1313"/>
    </location>
</feature>
<evidence type="ECO:0000256" key="6">
    <source>
        <dbReference type="SAM" id="MobiDB-lite"/>
    </source>
</evidence>
<keyword evidence="3" id="KW-0479">Metal-binding</keyword>
<feature type="compositionally biased region" description="Basic and acidic residues" evidence="6">
    <location>
        <begin position="170"/>
        <end position="187"/>
    </location>
</feature>
<evidence type="ECO:0000256" key="5">
    <source>
        <dbReference type="PROSITE-ProRule" id="PRU00175"/>
    </source>
</evidence>
<feature type="compositionally biased region" description="Basic and acidic residues" evidence="6">
    <location>
        <begin position="392"/>
        <end position="428"/>
    </location>
</feature>
<evidence type="ECO:0000313" key="10">
    <source>
        <dbReference type="Proteomes" id="UP000886885"/>
    </source>
</evidence>
<feature type="region of interest" description="Disordered" evidence="6">
    <location>
        <begin position="506"/>
        <end position="582"/>
    </location>
</feature>
<dbReference type="GO" id="GO:0000118">
    <property type="term" value="C:histone deacetylase complex"/>
    <property type="evidence" value="ECO:0007669"/>
    <property type="project" value="TreeGrafter"/>
</dbReference>
<dbReference type="Proteomes" id="UP000886885">
    <property type="component" value="Chromosome 5A"/>
</dbReference>
<name>A0A8X7ZWE2_POPTO</name>
<dbReference type="GO" id="GO:0006357">
    <property type="term" value="P:regulation of transcription by RNA polymerase II"/>
    <property type="evidence" value="ECO:0007669"/>
    <property type="project" value="TreeGrafter"/>
</dbReference>
<sequence>MTRVGKRQRPATSTEGVMEEAAENGGPKEEVKESGGLFESSENEGKVEETCHFDKEGVSNKGNREWKVKESESRVSEEEREGNGVEEGREGDMKENVNTGKKKKKGKKKENEHEELEGVLREANSKKKAKESESKVNEEDREGNGVEEGKECNLKENAKEGRQKRKGKKKESDNEKEKLKEGNDEKGVSSVVKEKKRVKFAEKEVASVEEGEFGDKSEVGFVKKEDRGLAWKEKQEAGTEEEKEIAVDNGKEGKFDGKREEKGKMKREKKGGKFRNQEVDDEEGKEIGELGVEGKEKVSFVENEGENGEGEGDEESEGLATKNSEKGVKKGAELGNEEEESEEEETVVGVEENGGPLKKRPRKNEKKVNYAEIDSALNEVVFGEKHRKSRKKDGVSESGKKKALLENDGLEREKKSENGDVNSEEKGTVLDNEEVESEEGKETVVGVEEKGGPLKKRLRKTEKKVNYAEIDNALDEVVFGEKHRKSRKKVNYAEIDNALDEVVFGEKHRKSRKKVGVSESRQKKGVSECDGLESEKKRENGDVNSGKKRVSQKGKKKQEVREKIKGEEEMEESGEGKGEGDSLVICTGTGYGPRSQKKQVGQSSKSWRTSQFTEEACLMCHQCQRSDKGRVIRCLKCKRKRYCIPCLTKWYPKMTEDDIASACPVCLGNCNCKSCLRLDAPVKDLKNLNLEVSEEEEVQHSKFLLCSLLPFLKRLDSEQMTEREIEARIRGVPPADLQIENASCPADERMFCDNCRTSIFDYHRSCSNCSSDLCLLCCREIRAGCLQGGGPDVVMEYIDRGFKYMHGEHEEIKDELLAGSPKKTVSANFIGPKSGWKANEDGSIHCACGSGNLQLKCLFPNTEVNFSVSVSELVRKVEDVLKNCEIDSANAPAELCMCFNSNGNRDSCNGNELLKAACREDSDDNYLFNPKAKDIMEDDLKHFQFHWKRAEPVIVSNVLETASGLSWEPMVMWRAFRQIKHEKHGTLLDVKAIECLSCCEVEINVHKFFTGYTEGRFDGKNWPQILKLKDWPPYKTFGESLPRHDVEFTCCLPFKEYTDRRSGPLNLAIRLPQNSLKPDMGPKTYIAYGFPIELGRGDSVTKLHCDMSDAVNVLTHTAEVSYSDGQLAEIQNLKLLHFKQDQRELFGYDQNVDKVDVNENGGVSGKSAEKEEVVQGKIYESGHLNCANELEWPDALDGGAVWDIFRREDVPKLQEYLDKHFKEFRHIHCCPLQKVVHSIHDQTFYLTLEHKRKLKEDYGIEPWTFVQKLGDAVFIPAGCPHQVRNLKSCIKVALDFVSPENVGECIRLTEEFRLLPPNHQAKEDKLERNCIGVKRVDLGMNWGHYSGDELGALPWRVSFLPGHHMFHNRIISGVLVKSCDMINTRRMKTKDFHCKIMKYYRIAKPVCPNHRLNYKENVTSCCETRCRFSDEGWKSGENREGLRKRRLGGRRADLHRVDSLLGLLPATVNTRVIDKKEAIDVWASNVSQSPAPRTLFFLITLIARGWRTMMEMVMLLRQIMLIRNKESTESALEITDLSISDGSIRNKNRVIYPLPVMDCDDDSSAPCQPCMEKSSNNRRQEAIIC</sequence>
<reference evidence="9" key="1">
    <citation type="journal article" date="2020" name="bioRxiv">
        <title>Hybrid origin of Populus tomentosa Carr. identified through genome sequencing and phylogenomic analysis.</title>
        <authorList>
            <person name="An X."/>
            <person name="Gao K."/>
            <person name="Chen Z."/>
            <person name="Li J."/>
            <person name="Yang X."/>
            <person name="Yang X."/>
            <person name="Zhou J."/>
            <person name="Guo T."/>
            <person name="Zhao T."/>
            <person name="Huang S."/>
            <person name="Miao D."/>
            <person name="Khan W.U."/>
            <person name="Rao P."/>
            <person name="Ye M."/>
            <person name="Lei B."/>
            <person name="Liao W."/>
            <person name="Wang J."/>
            <person name="Ji L."/>
            <person name="Li Y."/>
            <person name="Guo B."/>
            <person name="Mustafa N.S."/>
            <person name="Li S."/>
            <person name="Yun Q."/>
            <person name="Keller S.R."/>
            <person name="Mao J."/>
            <person name="Zhang R."/>
            <person name="Strauss S.H."/>
        </authorList>
    </citation>
    <scope>NUCLEOTIDE SEQUENCE</scope>
    <source>
        <strain evidence="9">GM15</strain>
        <tissue evidence="9">Leaf</tissue>
    </source>
</reference>
<dbReference type="GO" id="GO:0003712">
    <property type="term" value="F:transcription coregulator activity"/>
    <property type="evidence" value="ECO:0007669"/>
    <property type="project" value="TreeGrafter"/>
</dbReference>
<evidence type="ECO:0000259" key="7">
    <source>
        <dbReference type="PROSITE" id="PS50089"/>
    </source>
</evidence>
<keyword evidence="4" id="KW-0539">Nucleus</keyword>
<comment type="subcellular location">
    <subcellularLocation>
        <location evidence="1">Nucleus</location>
    </subcellularLocation>
</comment>
<gene>
    <name evidence="9" type="ORF">POTOM_018911</name>
</gene>
<dbReference type="PANTHER" id="PTHR12549:SF11">
    <property type="entry name" value="LYSINE-SPECIFIC DEMETHYLASE JMJ25"/>
    <property type="match status" value="1"/>
</dbReference>
<feature type="compositionally biased region" description="Basic and acidic residues" evidence="6">
    <location>
        <begin position="227"/>
        <end position="237"/>
    </location>
</feature>
<feature type="compositionally biased region" description="Basic and acidic residues" evidence="6">
    <location>
        <begin position="43"/>
        <end position="95"/>
    </location>
</feature>
<dbReference type="SMART" id="SM00558">
    <property type="entry name" value="JmjC"/>
    <property type="match status" value="1"/>
</dbReference>
<feature type="compositionally biased region" description="Basic and acidic residues" evidence="6">
    <location>
        <begin position="323"/>
        <end position="332"/>
    </location>
</feature>
<feature type="region of interest" description="Disordered" evidence="6">
    <location>
        <begin position="227"/>
        <end position="458"/>
    </location>
</feature>
<comment type="caution">
    <text evidence="9">The sequence shown here is derived from an EMBL/GenBank/DDBJ whole genome shotgun (WGS) entry which is preliminary data.</text>
</comment>
<evidence type="ECO:0000256" key="2">
    <source>
        <dbReference type="ARBA" id="ARBA00006801"/>
    </source>
</evidence>
<feature type="compositionally biased region" description="Basic and acidic residues" evidence="6">
    <location>
        <begin position="244"/>
        <end position="263"/>
    </location>
</feature>
<feature type="compositionally biased region" description="Acidic residues" evidence="6">
    <location>
        <begin position="303"/>
        <end position="317"/>
    </location>
</feature>
<feature type="compositionally biased region" description="Basic and acidic residues" evidence="6">
    <location>
        <begin position="285"/>
        <end position="299"/>
    </location>
</feature>